<evidence type="ECO:0000313" key="1">
    <source>
        <dbReference type="EMBL" id="JAH10819.1"/>
    </source>
</evidence>
<dbReference type="EMBL" id="GBXM01097758">
    <property type="protein sequence ID" value="JAH10819.1"/>
    <property type="molecule type" value="Transcribed_RNA"/>
</dbReference>
<reference evidence="1" key="1">
    <citation type="submission" date="2014-11" db="EMBL/GenBank/DDBJ databases">
        <authorList>
            <person name="Amaro Gonzalez C."/>
        </authorList>
    </citation>
    <scope>NUCLEOTIDE SEQUENCE</scope>
</reference>
<accession>A0A0E9Q265</accession>
<organism evidence="1">
    <name type="scientific">Anguilla anguilla</name>
    <name type="common">European freshwater eel</name>
    <name type="synonym">Muraena anguilla</name>
    <dbReference type="NCBI Taxonomy" id="7936"/>
    <lineage>
        <taxon>Eukaryota</taxon>
        <taxon>Metazoa</taxon>
        <taxon>Chordata</taxon>
        <taxon>Craniata</taxon>
        <taxon>Vertebrata</taxon>
        <taxon>Euteleostomi</taxon>
        <taxon>Actinopterygii</taxon>
        <taxon>Neopterygii</taxon>
        <taxon>Teleostei</taxon>
        <taxon>Anguilliformes</taxon>
        <taxon>Anguillidae</taxon>
        <taxon>Anguilla</taxon>
    </lineage>
</organism>
<name>A0A0E9Q265_ANGAN</name>
<proteinExistence type="predicted"/>
<reference evidence="1" key="2">
    <citation type="journal article" date="2015" name="Fish Shellfish Immunol.">
        <title>Early steps in the European eel (Anguilla anguilla)-Vibrio vulnificus interaction in the gills: Role of the RtxA13 toxin.</title>
        <authorList>
            <person name="Callol A."/>
            <person name="Pajuelo D."/>
            <person name="Ebbesson L."/>
            <person name="Teles M."/>
            <person name="MacKenzie S."/>
            <person name="Amaro C."/>
        </authorList>
    </citation>
    <scope>NUCLEOTIDE SEQUENCE</scope>
</reference>
<sequence>MFVTTEWFQIFRQNVTLNKFNLSKHKACLK</sequence>
<dbReference type="AlphaFoldDB" id="A0A0E9Q265"/>
<protein>
    <submittedName>
        <fullName evidence="1">Uncharacterized protein</fullName>
    </submittedName>
</protein>